<sequence length="158" mass="17033">MKKTFVTSLSVLILASGVVAPISNASEKVNPTSANELQKNIDYDEIARQAAKENGANVEVEKEGKATLTLKAAKALLQKNKDKINGAIKSAINKLPLSSEQKKKWAAAITIDGFLKYLNSVTNFTGSIEDAAQDWLKSIGVPGWLAQVIVKTISFFLV</sequence>
<comment type="caution">
    <text evidence="2">The sequence shown here is derived from an EMBL/GenBank/DDBJ whole genome shotgun (WGS) entry which is preliminary data.</text>
</comment>
<dbReference type="KEGG" id="suh:SAMSHR1132_21060"/>
<proteinExistence type="predicted"/>
<keyword evidence="3" id="KW-1185">Reference proteome</keyword>
<dbReference type="GeneID" id="66840944"/>
<feature type="signal peptide" evidence="1">
    <location>
        <begin position="1"/>
        <end position="25"/>
    </location>
</feature>
<evidence type="ECO:0000256" key="1">
    <source>
        <dbReference type="SAM" id="SignalP"/>
    </source>
</evidence>
<dbReference type="Proteomes" id="UP000236509">
    <property type="component" value="Unassembled WGS sequence"/>
</dbReference>
<evidence type="ECO:0000313" key="2">
    <source>
        <dbReference type="EMBL" id="CRI14052.1"/>
    </source>
</evidence>
<reference evidence="2 3" key="1">
    <citation type="submission" date="2015-04" db="EMBL/GenBank/DDBJ databases">
        <authorList>
            <person name="Cao L."/>
            <person name="Gao C.H."/>
        </authorList>
    </citation>
    <scope>NUCLEOTIDE SEQUENCE [LARGE SCALE GENOMIC DNA]</scope>
    <source>
        <strain evidence="2 3">SH3</strain>
    </source>
</reference>
<organism evidence="2 3">
    <name type="scientific">Staphylococcus argenteus</name>
    <dbReference type="NCBI Taxonomy" id="985002"/>
    <lineage>
        <taxon>Bacteria</taxon>
        <taxon>Bacillati</taxon>
        <taxon>Bacillota</taxon>
        <taxon>Bacilli</taxon>
        <taxon>Bacillales</taxon>
        <taxon>Staphylococcaceae</taxon>
        <taxon>Staphylococcus</taxon>
    </lineage>
</organism>
<dbReference type="RefSeq" id="WP_000750714.1">
    <property type="nucleotide sequence ID" value="NC_016941.1"/>
</dbReference>
<feature type="chain" id="PRO_5030599694" evidence="1">
    <location>
        <begin position="26"/>
        <end position="158"/>
    </location>
</feature>
<name>A0A7U7PWG4_9STAP</name>
<evidence type="ECO:0000313" key="3">
    <source>
        <dbReference type="Proteomes" id="UP000236509"/>
    </source>
</evidence>
<protein>
    <submittedName>
        <fullName evidence="2">Putative exported protein</fullName>
    </submittedName>
</protein>
<keyword evidence="1" id="KW-0732">Signal</keyword>
<gene>
    <name evidence="2" type="ORF">BN1326_140074</name>
</gene>
<dbReference type="AlphaFoldDB" id="A0A7U7PWG4"/>
<dbReference type="EMBL" id="CVOU01000006">
    <property type="protein sequence ID" value="CRI14052.1"/>
    <property type="molecule type" value="Genomic_DNA"/>
</dbReference>
<accession>A0A7U7PWG4</accession>